<feature type="compositionally biased region" description="Basic residues" evidence="1">
    <location>
        <begin position="250"/>
        <end position="262"/>
    </location>
</feature>
<keyword evidence="2" id="KW-0812">Transmembrane</keyword>
<feature type="transmembrane region" description="Helical" evidence="2">
    <location>
        <begin position="20"/>
        <end position="40"/>
    </location>
</feature>
<evidence type="ECO:0000256" key="1">
    <source>
        <dbReference type="SAM" id="MobiDB-lite"/>
    </source>
</evidence>
<keyword evidence="2" id="KW-1133">Transmembrane helix</keyword>
<feature type="compositionally biased region" description="Basic and acidic residues" evidence="1">
    <location>
        <begin position="233"/>
        <end position="244"/>
    </location>
</feature>
<dbReference type="EMBL" id="LN483332">
    <property type="protein sequence ID" value="CED85597.1"/>
    <property type="molecule type" value="Genomic_DNA"/>
</dbReference>
<name>A0A0F7STU4_PHARH</name>
<organism evidence="3">
    <name type="scientific">Phaffia rhodozyma</name>
    <name type="common">Yeast</name>
    <name type="synonym">Xanthophyllomyces dendrorhous</name>
    <dbReference type="NCBI Taxonomy" id="264483"/>
    <lineage>
        <taxon>Eukaryota</taxon>
        <taxon>Fungi</taxon>
        <taxon>Dikarya</taxon>
        <taxon>Basidiomycota</taxon>
        <taxon>Agaricomycotina</taxon>
        <taxon>Tremellomycetes</taxon>
        <taxon>Cystofilobasidiales</taxon>
        <taxon>Mrakiaceae</taxon>
        <taxon>Phaffia</taxon>
    </lineage>
</organism>
<keyword evidence="2" id="KW-0472">Membrane</keyword>
<dbReference type="AlphaFoldDB" id="A0A0F7STU4"/>
<reference evidence="3" key="1">
    <citation type="submission" date="2014-08" db="EMBL/GenBank/DDBJ databases">
        <authorList>
            <person name="Sharma Rahul"/>
            <person name="Thines Marco"/>
        </authorList>
    </citation>
    <scope>NUCLEOTIDE SEQUENCE</scope>
</reference>
<evidence type="ECO:0000313" key="3">
    <source>
        <dbReference type="EMBL" id="CED85597.1"/>
    </source>
</evidence>
<proteinExistence type="predicted"/>
<sequence>MYTISHLNPASMARSTIHPFVGILGYVESLALVPFVAVLIPTIAFVQLCQDTGVAGDSQKVTNDNRTALLNATGSHERTRSQITIDDSHPLMSMSKTEQSLDVVDRFDGSLHLIIDDVYDPVYDSRTSQSDITSSSGSNSTIIEREGSLAGPDISDEIHPYETHQETEHIPIKLQMEETSTDMPLEDDVNPIRIDQTQGAETHYESFRMGHPIETVIRLGMDVENFVERDVEISEQRASPDKHQVSPRGKQSKKNRKKKLKAKEKVREVKQSGPDKV</sequence>
<feature type="region of interest" description="Disordered" evidence="1">
    <location>
        <begin position="233"/>
        <end position="277"/>
    </location>
</feature>
<accession>A0A0F7STU4</accession>
<feature type="compositionally biased region" description="Basic and acidic residues" evidence="1">
    <location>
        <begin position="263"/>
        <end position="277"/>
    </location>
</feature>
<evidence type="ECO:0000256" key="2">
    <source>
        <dbReference type="SAM" id="Phobius"/>
    </source>
</evidence>
<protein>
    <submittedName>
        <fullName evidence="3">Uncharacterized protein</fullName>
    </submittedName>
</protein>